<evidence type="ECO:0008006" key="3">
    <source>
        <dbReference type="Google" id="ProtNLM"/>
    </source>
</evidence>
<accession>A0A1I6SGR3</accession>
<reference evidence="2" key="1">
    <citation type="submission" date="2016-10" db="EMBL/GenBank/DDBJ databases">
        <authorList>
            <person name="Varghese N."/>
            <person name="Submissions S."/>
        </authorList>
    </citation>
    <scope>NUCLEOTIDE SEQUENCE [LARGE SCALE GENOMIC DNA]</scope>
    <source>
        <strain evidence="2">DSM 22427</strain>
    </source>
</reference>
<dbReference type="AlphaFoldDB" id="A0A1I6SGR3"/>
<dbReference type="EMBL" id="FOZS01000002">
    <property type="protein sequence ID" value="SFS75938.1"/>
    <property type="molecule type" value="Genomic_DNA"/>
</dbReference>
<sequence>MPIAKVECVRSMLYTPLFTVDKEQLLWQECLCDLQSIAPDMAYYESDAITIEWDQSIEAVVMDWHSFASGDAYRNALEKGLDLVEEKGATNWLADLRDLGTVTQDDQEWTQEEWHPRAFDTTLSNIAVLQPESVVANMSVDDLVEEFGSNDNKSRIFSDRDEAESWLKAR</sequence>
<protein>
    <recommendedName>
        <fullName evidence="3">SpoIIAA-like</fullName>
    </recommendedName>
</protein>
<evidence type="ECO:0000313" key="1">
    <source>
        <dbReference type="EMBL" id="SFS75938.1"/>
    </source>
</evidence>
<proteinExistence type="predicted"/>
<gene>
    <name evidence="1" type="ORF">SAMN04488556_2648</name>
</gene>
<evidence type="ECO:0000313" key="2">
    <source>
        <dbReference type="Proteomes" id="UP000199199"/>
    </source>
</evidence>
<name>A0A1I6SGR3_9EURY</name>
<keyword evidence="2" id="KW-1185">Reference proteome</keyword>
<organism evidence="1 2">
    <name type="scientific">Halostagnicola kamekurae</name>
    <dbReference type="NCBI Taxonomy" id="619731"/>
    <lineage>
        <taxon>Archaea</taxon>
        <taxon>Methanobacteriati</taxon>
        <taxon>Methanobacteriota</taxon>
        <taxon>Stenosarchaea group</taxon>
        <taxon>Halobacteria</taxon>
        <taxon>Halobacteriales</taxon>
        <taxon>Natrialbaceae</taxon>
        <taxon>Halostagnicola</taxon>
    </lineage>
</organism>
<dbReference type="Proteomes" id="UP000199199">
    <property type="component" value="Unassembled WGS sequence"/>
</dbReference>